<gene>
    <name evidence="2" type="ORF">OESDEN_18858</name>
</gene>
<dbReference type="Proteomes" id="UP000053660">
    <property type="component" value="Unassembled WGS sequence"/>
</dbReference>
<keyword evidence="3" id="KW-1185">Reference proteome</keyword>
<feature type="signal peptide" evidence="1">
    <location>
        <begin position="1"/>
        <end position="19"/>
    </location>
</feature>
<evidence type="ECO:0000313" key="3">
    <source>
        <dbReference type="Proteomes" id="UP000053660"/>
    </source>
</evidence>
<proteinExistence type="predicted"/>
<sequence length="33" mass="3345">MRVALSLALFLSTTAVSLARDGITALAPGDQNA</sequence>
<reference evidence="2 3" key="1">
    <citation type="submission" date="2014-03" db="EMBL/GenBank/DDBJ databases">
        <title>Draft genome of the hookworm Oesophagostomum dentatum.</title>
        <authorList>
            <person name="Mitreva M."/>
        </authorList>
    </citation>
    <scope>NUCLEOTIDE SEQUENCE [LARGE SCALE GENOMIC DNA]</scope>
    <source>
        <strain evidence="2 3">OD-Hann</strain>
    </source>
</reference>
<accession>A0A0B1SC39</accession>
<evidence type="ECO:0000256" key="1">
    <source>
        <dbReference type="SAM" id="SignalP"/>
    </source>
</evidence>
<dbReference type="EMBL" id="KN589548">
    <property type="protein sequence ID" value="KHJ81456.1"/>
    <property type="molecule type" value="Genomic_DNA"/>
</dbReference>
<feature type="non-terminal residue" evidence="2">
    <location>
        <position position="33"/>
    </location>
</feature>
<name>A0A0B1SC39_OESDE</name>
<keyword evidence="1" id="KW-0732">Signal</keyword>
<organism evidence="2 3">
    <name type="scientific">Oesophagostomum dentatum</name>
    <name type="common">Nodular worm</name>
    <dbReference type="NCBI Taxonomy" id="61180"/>
    <lineage>
        <taxon>Eukaryota</taxon>
        <taxon>Metazoa</taxon>
        <taxon>Ecdysozoa</taxon>
        <taxon>Nematoda</taxon>
        <taxon>Chromadorea</taxon>
        <taxon>Rhabditida</taxon>
        <taxon>Rhabditina</taxon>
        <taxon>Rhabditomorpha</taxon>
        <taxon>Strongyloidea</taxon>
        <taxon>Strongylidae</taxon>
        <taxon>Oesophagostomum</taxon>
    </lineage>
</organism>
<evidence type="ECO:0000313" key="2">
    <source>
        <dbReference type="EMBL" id="KHJ81456.1"/>
    </source>
</evidence>
<dbReference type="AlphaFoldDB" id="A0A0B1SC39"/>
<protein>
    <submittedName>
        <fullName evidence="2">Uncharacterized protein</fullName>
    </submittedName>
</protein>
<feature type="chain" id="PRO_5002064444" evidence="1">
    <location>
        <begin position="20"/>
        <end position="33"/>
    </location>
</feature>